<dbReference type="Gene3D" id="3.40.630.10">
    <property type="entry name" value="Zn peptidases"/>
    <property type="match status" value="1"/>
</dbReference>
<keyword evidence="4 11" id="KW-0378">Hydrolase</keyword>
<keyword evidence="11" id="KW-0031">Aminopeptidase</keyword>
<evidence type="ECO:0000256" key="3">
    <source>
        <dbReference type="ARBA" id="ARBA00022723"/>
    </source>
</evidence>
<dbReference type="EC" id="3.4.11.4" evidence="11"/>
<protein>
    <submittedName>
        <fullName evidence="11">Peptidase T (Tripeptide aminopeptidase) (Aminotripeptidase) (Tripeptidase) (YqjE)</fullName>
        <ecNumber evidence="11">3.4.11.4</ecNumber>
    </submittedName>
</protein>
<organism evidence="11 12">
    <name type="scientific">Cloacimonas acidaminovorans (strain Evry)</name>
    <dbReference type="NCBI Taxonomy" id="459349"/>
    <lineage>
        <taxon>Bacteria</taxon>
        <taxon>Pseudomonadati</taxon>
        <taxon>Candidatus Cloacimonadota</taxon>
        <taxon>Candidatus Cloacimonadia</taxon>
        <taxon>Candidatus Cloacimonadales</taxon>
        <taxon>Candidatus Cloacimonadaceae</taxon>
        <taxon>Candidatus Cloacimonas</taxon>
    </lineage>
</organism>
<comment type="cofactor">
    <cofactor evidence="1">
        <name>Zn(2+)</name>
        <dbReference type="ChEBI" id="CHEBI:29105"/>
    </cofactor>
</comment>
<keyword evidence="5" id="KW-0862">Zinc</keyword>
<name>B0VFD5_CLOAI</name>
<proteinExistence type="inferred from homology"/>
<feature type="binding site" evidence="9">
    <location>
        <position position="104"/>
    </location>
    <ligand>
        <name>Zn(2+)</name>
        <dbReference type="ChEBI" id="CHEBI:29105"/>
        <label>1</label>
    </ligand>
</feature>
<keyword evidence="2" id="KW-0645">Protease</keyword>
<keyword evidence="3 9" id="KW-0479">Metal-binding</keyword>
<dbReference type="SUPFAM" id="SSF53187">
    <property type="entry name" value="Zn-dependent exopeptidases"/>
    <property type="match status" value="1"/>
</dbReference>
<feature type="domain" description="Peptidase M20 dimerisation" evidence="10">
    <location>
        <begin position="175"/>
        <end position="264"/>
    </location>
</feature>
<dbReference type="SUPFAM" id="SSF55031">
    <property type="entry name" value="Bacterial exopeptidase dimerisation domain"/>
    <property type="match status" value="1"/>
</dbReference>
<reference evidence="11 12" key="1">
    <citation type="journal article" date="2008" name="J. Bacteriol.">
        <title>'Candidatus Cloacamonas acidaminovorans': genome sequence reconstruction provides a first glimpse of a new bacterial division.</title>
        <authorList>
            <person name="Pelletier E."/>
            <person name="Kreimeyer A."/>
            <person name="Bocs S."/>
            <person name="Rouy Z."/>
            <person name="Gyapay G."/>
            <person name="Chouari R."/>
            <person name="Riviere D."/>
            <person name="Ganesan A."/>
            <person name="Daegelen P."/>
            <person name="Sghir A."/>
            <person name="Cohen G.N."/>
            <person name="Medigue C."/>
            <person name="Weissenbach J."/>
            <person name="Le Paslier D."/>
        </authorList>
    </citation>
    <scope>NUCLEOTIDE SEQUENCE [LARGE SCALE GENOMIC DNA]</scope>
    <source>
        <strain evidence="12">Evry</strain>
    </source>
</reference>
<feature type="active site" description="Proton acceptor" evidence="8">
    <location>
        <position position="137"/>
    </location>
</feature>
<evidence type="ECO:0000256" key="6">
    <source>
        <dbReference type="ARBA" id="ARBA00023049"/>
    </source>
</evidence>
<dbReference type="InterPro" id="IPR008007">
    <property type="entry name" value="Peptidase_M42"/>
</dbReference>
<dbReference type="PANTHER" id="PTHR42994">
    <property type="entry name" value="PEPTIDASE T"/>
    <property type="match status" value="1"/>
</dbReference>
<dbReference type="PROSITE" id="PS00758">
    <property type="entry name" value="ARGE_DAPE_CPG2_1"/>
    <property type="match status" value="1"/>
</dbReference>
<dbReference type="GO" id="GO:0008237">
    <property type="term" value="F:metallopeptidase activity"/>
    <property type="evidence" value="ECO:0007669"/>
    <property type="project" value="UniProtKB-KW"/>
</dbReference>
<dbReference type="OrthoDB" id="9776600at2"/>
<feature type="binding site" evidence="9">
    <location>
        <position position="138"/>
    </location>
    <ligand>
        <name>Zn(2+)</name>
        <dbReference type="ChEBI" id="CHEBI:29105"/>
        <label>2</label>
    </ligand>
</feature>
<dbReference type="STRING" id="459349.CLOAM0280"/>
<evidence type="ECO:0000256" key="9">
    <source>
        <dbReference type="PIRSR" id="PIRSR001123-2"/>
    </source>
</evidence>
<dbReference type="GO" id="GO:0045148">
    <property type="term" value="F:tripeptide aminopeptidase activity"/>
    <property type="evidence" value="ECO:0007669"/>
    <property type="project" value="UniProtKB-EC"/>
</dbReference>
<dbReference type="Pfam" id="PF01546">
    <property type="entry name" value="Peptidase_M20"/>
    <property type="match status" value="1"/>
</dbReference>
<dbReference type="AlphaFoldDB" id="B0VFD5"/>
<evidence type="ECO:0000256" key="5">
    <source>
        <dbReference type="ARBA" id="ARBA00022833"/>
    </source>
</evidence>
<dbReference type="eggNOG" id="COG2195">
    <property type="taxonomic scope" value="Bacteria"/>
</dbReference>
<evidence type="ECO:0000313" key="11">
    <source>
        <dbReference type="EMBL" id="CAO80187.1"/>
    </source>
</evidence>
<dbReference type="PIRSF" id="PIRSF001123">
    <property type="entry name" value="PepA_GA"/>
    <property type="match status" value="1"/>
</dbReference>
<keyword evidence="12" id="KW-1185">Reference proteome</keyword>
<dbReference type="KEGG" id="caci:CLOAM0280"/>
<dbReference type="NCBIfam" id="TIGR01883">
    <property type="entry name" value="PepT-like"/>
    <property type="match status" value="1"/>
</dbReference>
<dbReference type="HOGENOM" id="CLU_021802_6_0_0"/>
<comment type="cofactor">
    <cofactor evidence="9">
        <name>a divalent metal cation</name>
        <dbReference type="ChEBI" id="CHEBI:60240"/>
    </cofactor>
    <text evidence="9">Binds 2 divalent metal cations per subunit.</text>
</comment>
<dbReference type="Gene3D" id="3.30.70.360">
    <property type="match status" value="1"/>
</dbReference>
<dbReference type="GO" id="GO:0006508">
    <property type="term" value="P:proteolysis"/>
    <property type="evidence" value="ECO:0007669"/>
    <property type="project" value="UniProtKB-KW"/>
</dbReference>
<accession>B0VFD5</accession>
<dbReference type="InterPro" id="IPR010162">
    <property type="entry name" value="PepT-like"/>
</dbReference>
<dbReference type="Pfam" id="PF07687">
    <property type="entry name" value="M20_dimer"/>
    <property type="match status" value="1"/>
</dbReference>
<evidence type="ECO:0000256" key="2">
    <source>
        <dbReference type="ARBA" id="ARBA00022670"/>
    </source>
</evidence>
<dbReference type="Proteomes" id="UP000002019">
    <property type="component" value="Chromosome"/>
</dbReference>
<evidence type="ECO:0000259" key="10">
    <source>
        <dbReference type="Pfam" id="PF07687"/>
    </source>
</evidence>
<dbReference type="RefSeq" id="WP_015424048.1">
    <property type="nucleotide sequence ID" value="NC_020449.1"/>
</dbReference>
<keyword evidence="6" id="KW-0482">Metalloprotease</keyword>
<comment type="similarity">
    <text evidence="7">Belongs to the peptidase M42 family.</text>
</comment>
<dbReference type="InterPro" id="IPR002933">
    <property type="entry name" value="Peptidase_M20"/>
</dbReference>
<dbReference type="InterPro" id="IPR011650">
    <property type="entry name" value="Peptidase_M20_dimer"/>
</dbReference>
<dbReference type="PANTHER" id="PTHR42994:SF2">
    <property type="entry name" value="PEPTIDASE"/>
    <property type="match status" value="1"/>
</dbReference>
<evidence type="ECO:0000256" key="1">
    <source>
        <dbReference type="ARBA" id="ARBA00001947"/>
    </source>
</evidence>
<gene>
    <name evidence="11" type="ordered locus">CLOAM0280</name>
</gene>
<evidence type="ECO:0000256" key="4">
    <source>
        <dbReference type="ARBA" id="ARBA00022801"/>
    </source>
</evidence>
<evidence type="ECO:0000313" key="12">
    <source>
        <dbReference type="Proteomes" id="UP000002019"/>
    </source>
</evidence>
<evidence type="ECO:0000256" key="8">
    <source>
        <dbReference type="PIRSR" id="PIRSR001123-1"/>
    </source>
</evidence>
<evidence type="ECO:0000256" key="7">
    <source>
        <dbReference type="PIRNR" id="PIRNR001123"/>
    </source>
</evidence>
<feature type="binding site" evidence="9">
    <location>
        <position position="161"/>
    </location>
    <ligand>
        <name>Zn(2+)</name>
        <dbReference type="ChEBI" id="CHEBI:29105"/>
        <label>1</label>
    </ligand>
</feature>
<dbReference type="InterPro" id="IPR036264">
    <property type="entry name" value="Bact_exopeptidase_dim_dom"/>
</dbReference>
<feature type="binding site" evidence="9">
    <location>
        <position position="104"/>
    </location>
    <ligand>
        <name>Zn(2+)</name>
        <dbReference type="ChEBI" id="CHEBI:29105"/>
        <label>2</label>
    </ligand>
</feature>
<dbReference type="InterPro" id="IPR001261">
    <property type="entry name" value="ArgE/DapE_CS"/>
</dbReference>
<dbReference type="GO" id="GO:0046872">
    <property type="term" value="F:metal ion binding"/>
    <property type="evidence" value="ECO:0007669"/>
    <property type="project" value="UniProtKB-UniRule"/>
</dbReference>
<sequence>MKNDVVSYFLELVSIDSESGNERAIVDKLKKDLEELGAIVEEDDCASKIEGNAGNLYAYFPGTINKKPILLCAHCDTVVPGKDIQPIMENGRIFTDGTTILGGDDKSGIAEILMAIKQIKEKGIEHPPIEVLITVSEEIGLLGARNFDISKLQAGFGYALDTHQVGEVVIGAPSQISFQINFYGKEAHAGVEPEKGLNAIRLAAEAIALMPNGRIDFETTCNLGIIKGGTATNIVPGLVTVEGEVRSHNKGKLQKVCEEIEQAVISTVHKFNANGAKASFHFELKKEYEAFLIDRNAPVVTLAEKALQNLHLSVDIKVGGGGSDANIFNANGLPMIIVGTGMNNVHTTEEDILVDELYRGTAFIEELIHLYAEE</sequence>
<dbReference type="EMBL" id="CU466930">
    <property type="protein sequence ID" value="CAO80187.1"/>
    <property type="molecule type" value="Genomic_DNA"/>
</dbReference>